<evidence type="ECO:0000259" key="14">
    <source>
        <dbReference type="Pfam" id="PF05524"/>
    </source>
</evidence>
<evidence type="ECO:0000259" key="12">
    <source>
        <dbReference type="Pfam" id="PF00391"/>
    </source>
</evidence>
<dbReference type="PANTHER" id="PTHR46244">
    <property type="entry name" value="PHOSPHOENOLPYRUVATE-PROTEIN PHOSPHOTRANSFERASE"/>
    <property type="match status" value="1"/>
</dbReference>
<feature type="binding site" evidence="9">
    <location>
        <position position="322"/>
    </location>
    <ligand>
        <name>phosphoenolpyruvate</name>
        <dbReference type="ChEBI" id="CHEBI:58702"/>
    </ligand>
</feature>
<keyword evidence="6 7" id="KW-0460">Magnesium</keyword>
<keyword evidence="7" id="KW-0598">Phosphotransferase system</keyword>
<feature type="domain" description="PEP-utilising enzyme C-terminal" evidence="13">
    <location>
        <begin position="252"/>
        <end position="526"/>
    </location>
</feature>
<dbReference type="GO" id="GO:0008965">
    <property type="term" value="F:phosphoenolpyruvate-protein phosphotransferase activity"/>
    <property type="evidence" value="ECO:0007669"/>
    <property type="project" value="UniProtKB-EC"/>
</dbReference>
<dbReference type="AlphaFoldDB" id="A0A4Q9VMZ7"/>
<comment type="subcellular location">
    <subcellularLocation>
        <location evidence="7">Cytoplasm</location>
    </subcellularLocation>
</comment>
<proteinExistence type="inferred from homology"/>
<dbReference type="GO" id="GO:0009401">
    <property type="term" value="P:phosphoenolpyruvate-dependent sugar phosphotransferase system"/>
    <property type="evidence" value="ECO:0007669"/>
    <property type="project" value="UniProtKB-KW"/>
</dbReference>
<keyword evidence="7" id="KW-0813">Transport</keyword>
<feature type="domain" description="Phosphotransferase system enzyme I N-terminal" evidence="14">
    <location>
        <begin position="9"/>
        <end position="128"/>
    </location>
</feature>
<dbReference type="InterPro" id="IPR015813">
    <property type="entry name" value="Pyrv/PenolPyrv_kinase-like_dom"/>
</dbReference>
<keyword evidence="7" id="KW-0762">Sugar transport</keyword>
<feature type="binding site" evidence="9">
    <location>
        <position position="288"/>
    </location>
    <ligand>
        <name>phosphoenolpyruvate</name>
        <dbReference type="ChEBI" id="CHEBI:58702"/>
    </ligand>
</feature>
<evidence type="ECO:0000256" key="7">
    <source>
        <dbReference type="PIRNR" id="PIRNR000732"/>
    </source>
</evidence>
<evidence type="ECO:0000313" key="16">
    <source>
        <dbReference type="Proteomes" id="UP000292781"/>
    </source>
</evidence>
<feature type="binding site" evidence="10">
    <location>
        <position position="442"/>
    </location>
    <ligand>
        <name>Mg(2+)</name>
        <dbReference type="ChEBI" id="CHEBI:18420"/>
    </ligand>
</feature>
<comment type="similarity">
    <text evidence="2 7">Belongs to the PEP-utilizing enzyme family.</text>
</comment>
<dbReference type="OrthoDB" id="9765468at2"/>
<dbReference type="GO" id="GO:0016301">
    <property type="term" value="F:kinase activity"/>
    <property type="evidence" value="ECO:0007669"/>
    <property type="project" value="UniProtKB-KW"/>
</dbReference>
<dbReference type="EC" id="2.7.3.9" evidence="7"/>
<keyword evidence="4 7" id="KW-0479">Metal-binding</keyword>
<feature type="binding site" evidence="10">
    <location>
        <position position="420"/>
    </location>
    <ligand>
        <name>Mg(2+)</name>
        <dbReference type="ChEBI" id="CHEBI:18420"/>
    </ligand>
</feature>
<dbReference type="InterPro" id="IPR050499">
    <property type="entry name" value="PEP-utilizing_PTS_enzyme"/>
</dbReference>
<dbReference type="Proteomes" id="UP000292781">
    <property type="component" value="Unassembled WGS sequence"/>
</dbReference>
<dbReference type="EMBL" id="SJFN01000018">
    <property type="protein sequence ID" value="TBW36755.1"/>
    <property type="molecule type" value="Genomic_DNA"/>
</dbReference>
<comment type="catalytic activity">
    <reaction evidence="7">
        <text>L-histidyl-[protein] + phosphoenolpyruvate = N(pros)-phospho-L-histidyl-[protein] + pyruvate</text>
        <dbReference type="Rhea" id="RHEA:23880"/>
        <dbReference type="Rhea" id="RHEA-COMP:9745"/>
        <dbReference type="Rhea" id="RHEA-COMP:9746"/>
        <dbReference type="ChEBI" id="CHEBI:15361"/>
        <dbReference type="ChEBI" id="CHEBI:29979"/>
        <dbReference type="ChEBI" id="CHEBI:58702"/>
        <dbReference type="ChEBI" id="CHEBI:64837"/>
        <dbReference type="EC" id="2.7.3.9"/>
    </reaction>
</comment>
<feature type="active site" description="Tele-phosphohistidine intermediate" evidence="8">
    <location>
        <position position="190"/>
    </location>
</feature>
<dbReference type="GO" id="GO:0046872">
    <property type="term" value="F:metal ion binding"/>
    <property type="evidence" value="ECO:0007669"/>
    <property type="project" value="UniProtKB-KW"/>
</dbReference>
<dbReference type="PRINTS" id="PR01736">
    <property type="entry name" value="PHPHTRNFRASE"/>
</dbReference>
<dbReference type="SUPFAM" id="SSF51621">
    <property type="entry name" value="Phosphoenolpyruvate/pyruvate domain"/>
    <property type="match status" value="1"/>
</dbReference>
<dbReference type="PANTHER" id="PTHR46244:SF6">
    <property type="entry name" value="PHOSPHOENOLPYRUVATE-PROTEIN PHOSPHOTRANSFERASE"/>
    <property type="match status" value="1"/>
</dbReference>
<dbReference type="PIRSF" id="PIRSF000732">
    <property type="entry name" value="PTS_enzyme_I"/>
    <property type="match status" value="1"/>
</dbReference>
<evidence type="ECO:0000256" key="6">
    <source>
        <dbReference type="ARBA" id="ARBA00022842"/>
    </source>
</evidence>
<evidence type="ECO:0000256" key="3">
    <source>
        <dbReference type="ARBA" id="ARBA00022679"/>
    </source>
</evidence>
<evidence type="ECO:0000256" key="2">
    <source>
        <dbReference type="ARBA" id="ARBA00007837"/>
    </source>
</evidence>
<keyword evidence="15" id="KW-0670">Pyruvate</keyword>
<evidence type="ECO:0000259" key="13">
    <source>
        <dbReference type="Pfam" id="PF02896"/>
    </source>
</evidence>
<dbReference type="RefSeq" id="WP_131310019.1">
    <property type="nucleotide sequence ID" value="NZ_SJFN01000018.1"/>
</dbReference>
<feature type="active site" description="Proton donor" evidence="8">
    <location>
        <position position="489"/>
    </location>
</feature>
<evidence type="ECO:0000256" key="5">
    <source>
        <dbReference type="ARBA" id="ARBA00022777"/>
    </source>
</evidence>
<keyword evidence="7" id="KW-0963">Cytoplasm</keyword>
<dbReference type="Pfam" id="PF00391">
    <property type="entry name" value="PEP-utilizers"/>
    <property type="match status" value="1"/>
</dbReference>
<reference evidence="15 16" key="1">
    <citation type="submission" date="2019-02" db="EMBL/GenBank/DDBJ databases">
        <title>Siculibacillus lacustris gen. nov., sp. nov., a new rosette-forming bacterium isolated from a freshwater crater lake (Lake St. Ana, Romania).</title>
        <authorList>
            <person name="Felfoldi T."/>
            <person name="Marton Z."/>
            <person name="Szabo A."/>
            <person name="Mentes A."/>
            <person name="Boka K."/>
            <person name="Marialigeti K."/>
            <person name="Mathe I."/>
            <person name="Koncz M."/>
            <person name="Schumann P."/>
            <person name="Toth E."/>
        </authorList>
    </citation>
    <scope>NUCLEOTIDE SEQUENCE [LARGE SCALE GENOMIC DNA]</scope>
    <source>
        <strain evidence="15 16">SA-279</strain>
    </source>
</reference>
<keyword evidence="3 7" id="KW-0808">Transferase</keyword>
<name>A0A4Q9VMZ7_9HYPH</name>
<keyword evidence="16" id="KW-1185">Reference proteome</keyword>
<protein>
    <recommendedName>
        <fullName evidence="7">Phosphoenolpyruvate-protein phosphotransferase</fullName>
        <ecNumber evidence="7">2.7.3.9</ecNumber>
    </recommendedName>
    <alternativeName>
        <fullName evidence="7">Phosphotransferase system, enzyme I</fullName>
    </alternativeName>
</protein>
<organism evidence="15 16">
    <name type="scientific">Siculibacillus lacustris</name>
    <dbReference type="NCBI Taxonomy" id="1549641"/>
    <lineage>
        <taxon>Bacteria</taxon>
        <taxon>Pseudomonadati</taxon>
        <taxon>Pseudomonadota</taxon>
        <taxon>Alphaproteobacteria</taxon>
        <taxon>Hyphomicrobiales</taxon>
        <taxon>Ancalomicrobiaceae</taxon>
        <taxon>Siculibacillus</taxon>
    </lineage>
</organism>
<evidence type="ECO:0000256" key="10">
    <source>
        <dbReference type="PIRSR" id="PIRSR000732-3"/>
    </source>
</evidence>
<feature type="domain" description="PEP-utilising enzyme mobile" evidence="12">
    <location>
        <begin position="154"/>
        <end position="224"/>
    </location>
</feature>
<evidence type="ECO:0000256" key="1">
    <source>
        <dbReference type="ARBA" id="ARBA00001946"/>
    </source>
</evidence>
<comment type="function">
    <text evidence="7">General (non sugar-specific) component of the phosphoenolpyruvate-dependent sugar phosphotransferase system (sugar PTS). This major carbohydrate active-transport system catalyzes the phosphorylation of incoming sugar substrates concomitantly with their translocation across the cell membrane. Enzyme I transfers the phosphoryl group from phosphoenolpyruvate (PEP) to the phosphoryl carrier protein (HPr).</text>
</comment>
<dbReference type="Pfam" id="PF02896">
    <property type="entry name" value="PEP-utilizers_C"/>
    <property type="match status" value="1"/>
</dbReference>
<dbReference type="Gene3D" id="3.50.30.10">
    <property type="entry name" value="Phosphohistidine domain"/>
    <property type="match status" value="1"/>
</dbReference>
<dbReference type="InterPro" id="IPR008731">
    <property type="entry name" value="PTS_EIN"/>
</dbReference>
<dbReference type="InterPro" id="IPR040442">
    <property type="entry name" value="Pyrv_kinase-like_dom_sf"/>
</dbReference>
<dbReference type="InterPro" id="IPR000121">
    <property type="entry name" value="PEP_util_C"/>
</dbReference>
<dbReference type="InterPro" id="IPR023151">
    <property type="entry name" value="PEP_util_CS"/>
</dbReference>
<dbReference type="Pfam" id="PF05524">
    <property type="entry name" value="PEP-utilisers_N"/>
    <property type="match status" value="1"/>
</dbReference>
<accession>A0A4Q9VMZ7</accession>
<dbReference type="Gene3D" id="1.10.274.10">
    <property type="entry name" value="PtsI, HPr-binding domain"/>
    <property type="match status" value="1"/>
</dbReference>
<evidence type="ECO:0000256" key="8">
    <source>
        <dbReference type="PIRSR" id="PIRSR000732-1"/>
    </source>
</evidence>
<comment type="cofactor">
    <cofactor evidence="1 7 10">
        <name>Mg(2+)</name>
        <dbReference type="ChEBI" id="CHEBI:18420"/>
    </cofactor>
</comment>
<comment type="caution">
    <text evidence="15">The sequence shown here is derived from an EMBL/GenBank/DDBJ whole genome shotgun (WGS) entry which is preliminary data.</text>
</comment>
<evidence type="ECO:0000256" key="11">
    <source>
        <dbReference type="SAM" id="MobiDB-lite"/>
    </source>
</evidence>
<dbReference type="SUPFAM" id="SSF47831">
    <property type="entry name" value="Enzyme I of the PEP:sugar phosphotransferase system HPr-binding (sub)domain"/>
    <property type="match status" value="1"/>
</dbReference>
<dbReference type="PROSITE" id="PS00742">
    <property type="entry name" value="PEP_ENZYMES_2"/>
    <property type="match status" value="1"/>
</dbReference>
<dbReference type="InterPro" id="IPR036637">
    <property type="entry name" value="Phosphohistidine_dom_sf"/>
</dbReference>
<dbReference type="SUPFAM" id="SSF52009">
    <property type="entry name" value="Phosphohistidine domain"/>
    <property type="match status" value="1"/>
</dbReference>
<dbReference type="InterPro" id="IPR036618">
    <property type="entry name" value="PtsI_HPr-bd_sf"/>
</dbReference>
<dbReference type="InterPro" id="IPR024692">
    <property type="entry name" value="PTS_EI"/>
</dbReference>
<evidence type="ECO:0000256" key="4">
    <source>
        <dbReference type="ARBA" id="ARBA00022723"/>
    </source>
</evidence>
<dbReference type="Gene3D" id="3.20.20.60">
    <property type="entry name" value="Phosphoenolpyruvate-binding domains"/>
    <property type="match status" value="1"/>
</dbReference>
<gene>
    <name evidence="15" type="ORF">EYW49_13000</name>
</gene>
<sequence>MAEIVSACGRAASPGLVTGPLVRLADRAEARRASPRVARGDAAAETARLDAAIGAAGEGLDAAIAGVGDDVAAEVLGFQRELLDDDDLIDSVRAAIADGSAAGDAWGRVMDEQIADFAASDDEVFRARTADLADLRDRVAGHLSGRSGEGEVLPDHAVVHAVDLAPSRFLAIDWNRCGGIALAEGSATSHVAMLARSRGVPMAIGLGPVAFPDGALVTLDGETGRLSEAAADAVPGRQASAGTPDEPIAPGPATTADGERVVTLINIMGPSDLERPEAAHADGIGLLRSEFLFAEGRPDEEAQVRIYRDILAWAAGRPVTVRTLDVGGDKPLEGVTIEGEANPFLGLRGIRLSLKHRDLFLTQLRALARAAVDGDLEVMFPMIAVPAEYDAAAALMDEALAALAREGIPARRPRLGMMVEVPSAAIAIDLFAAEFFSIGSNDLTQFVLACDRANGAVNDLFDATNPAVVRLISQVVAHGRATGRKVSLCGELASDPHGVRILLDAGLDRVSVSLAALGRTRRAIAGYRRGDV</sequence>
<keyword evidence="5 7" id="KW-0418">Kinase</keyword>
<feature type="binding site" evidence="9">
    <location>
        <position position="452"/>
    </location>
    <ligand>
        <name>phosphoenolpyruvate</name>
        <dbReference type="ChEBI" id="CHEBI:58702"/>
    </ligand>
</feature>
<dbReference type="GO" id="GO:0005737">
    <property type="term" value="C:cytoplasm"/>
    <property type="evidence" value="ECO:0007669"/>
    <property type="project" value="UniProtKB-SubCell"/>
</dbReference>
<evidence type="ECO:0000256" key="9">
    <source>
        <dbReference type="PIRSR" id="PIRSR000732-2"/>
    </source>
</evidence>
<feature type="region of interest" description="Disordered" evidence="11">
    <location>
        <begin position="233"/>
        <end position="255"/>
    </location>
</feature>
<evidence type="ECO:0000313" key="15">
    <source>
        <dbReference type="EMBL" id="TBW36755.1"/>
    </source>
</evidence>
<dbReference type="InterPro" id="IPR008279">
    <property type="entry name" value="PEP-util_enz_mobile_dom"/>
</dbReference>
<feature type="binding site" evidence="9">
    <location>
        <begin position="441"/>
        <end position="442"/>
    </location>
    <ligand>
        <name>phosphoenolpyruvate</name>
        <dbReference type="ChEBI" id="CHEBI:58702"/>
    </ligand>
</feature>